<sequence>MIYFTADLHFYHDKIITHVNRPFHDAQQMNQALILNWNQRVSPEDEVYILGDVTMKGSILAMEALSQLKGRKYLIRGNHDGFVDRPSFDQSLFSWVKDYAELVYCNTRFVLFHYPMLEWNGYFDQSIHLHGHQHNYADYNYHNLQQGIRRYDVGVDANGMSPVSVEEILSFFSKDSII</sequence>
<dbReference type="Proteomes" id="UP000649151">
    <property type="component" value="Unassembled WGS sequence"/>
</dbReference>
<evidence type="ECO:0000259" key="1">
    <source>
        <dbReference type="Pfam" id="PF00149"/>
    </source>
</evidence>
<dbReference type="EMBL" id="JACOQK010000001">
    <property type="protein sequence ID" value="MBC5787262.1"/>
    <property type="molecule type" value="Genomic_DNA"/>
</dbReference>
<name>A0ABR7IQ70_9CLOT</name>
<evidence type="ECO:0000313" key="2">
    <source>
        <dbReference type="EMBL" id="MBC5787262.1"/>
    </source>
</evidence>
<dbReference type="InterPro" id="IPR029052">
    <property type="entry name" value="Metallo-depent_PP-like"/>
</dbReference>
<accession>A0ABR7IQ70</accession>
<organism evidence="2 3">
    <name type="scientific">Clostridium facile</name>
    <dbReference type="NCBI Taxonomy" id="2763035"/>
    <lineage>
        <taxon>Bacteria</taxon>
        <taxon>Bacillati</taxon>
        <taxon>Bacillota</taxon>
        <taxon>Clostridia</taxon>
        <taxon>Eubacteriales</taxon>
        <taxon>Clostridiaceae</taxon>
        <taxon>Clostridium</taxon>
    </lineage>
</organism>
<dbReference type="SUPFAM" id="SSF56300">
    <property type="entry name" value="Metallo-dependent phosphatases"/>
    <property type="match status" value="1"/>
</dbReference>
<proteinExistence type="predicted"/>
<gene>
    <name evidence="2" type="ORF">H8Z77_04370</name>
</gene>
<dbReference type="InterPro" id="IPR004843">
    <property type="entry name" value="Calcineurin-like_PHP"/>
</dbReference>
<dbReference type="RefSeq" id="WP_186996292.1">
    <property type="nucleotide sequence ID" value="NZ_JACOQK010000001.1"/>
</dbReference>
<protein>
    <submittedName>
        <fullName evidence="2">Metallophosphoesterase</fullName>
    </submittedName>
</protein>
<dbReference type="Gene3D" id="3.60.21.10">
    <property type="match status" value="1"/>
</dbReference>
<reference evidence="2 3" key="1">
    <citation type="submission" date="2020-08" db="EMBL/GenBank/DDBJ databases">
        <title>Genome public.</title>
        <authorList>
            <person name="Liu C."/>
            <person name="Sun Q."/>
        </authorList>
    </citation>
    <scope>NUCLEOTIDE SEQUENCE [LARGE SCALE GENOMIC DNA]</scope>
    <source>
        <strain evidence="2 3">NSJ-27</strain>
    </source>
</reference>
<feature type="domain" description="Calcineurin-like phosphoesterase" evidence="1">
    <location>
        <begin position="2"/>
        <end position="143"/>
    </location>
</feature>
<evidence type="ECO:0000313" key="3">
    <source>
        <dbReference type="Proteomes" id="UP000649151"/>
    </source>
</evidence>
<keyword evidence="3" id="KW-1185">Reference proteome</keyword>
<comment type="caution">
    <text evidence="2">The sequence shown here is derived from an EMBL/GenBank/DDBJ whole genome shotgun (WGS) entry which is preliminary data.</text>
</comment>
<dbReference type="Pfam" id="PF00149">
    <property type="entry name" value="Metallophos"/>
    <property type="match status" value="1"/>
</dbReference>